<dbReference type="InterPro" id="IPR032675">
    <property type="entry name" value="LRR_dom_sf"/>
</dbReference>
<dbReference type="SUPFAM" id="SSF52047">
    <property type="entry name" value="RNI-like"/>
    <property type="match status" value="1"/>
</dbReference>
<accession>A0A9P9IWI4</accession>
<dbReference type="OrthoDB" id="2520703at2759"/>
<gene>
    <name evidence="1" type="ORF">B0J13DRAFT_529209</name>
</gene>
<dbReference type="Gene3D" id="3.80.10.10">
    <property type="entry name" value="Ribonuclease Inhibitor"/>
    <property type="match status" value="1"/>
</dbReference>
<dbReference type="Proteomes" id="UP000717696">
    <property type="component" value="Unassembled WGS sequence"/>
</dbReference>
<proteinExistence type="predicted"/>
<reference evidence="1" key="1">
    <citation type="journal article" date="2021" name="Nat. Commun.">
        <title>Genetic determinants of endophytism in the Arabidopsis root mycobiome.</title>
        <authorList>
            <person name="Mesny F."/>
            <person name="Miyauchi S."/>
            <person name="Thiergart T."/>
            <person name="Pickel B."/>
            <person name="Atanasova L."/>
            <person name="Karlsson M."/>
            <person name="Huettel B."/>
            <person name="Barry K.W."/>
            <person name="Haridas S."/>
            <person name="Chen C."/>
            <person name="Bauer D."/>
            <person name="Andreopoulos W."/>
            <person name="Pangilinan J."/>
            <person name="LaButti K."/>
            <person name="Riley R."/>
            <person name="Lipzen A."/>
            <person name="Clum A."/>
            <person name="Drula E."/>
            <person name="Henrissat B."/>
            <person name="Kohler A."/>
            <person name="Grigoriev I.V."/>
            <person name="Martin F.M."/>
            <person name="Hacquard S."/>
        </authorList>
    </citation>
    <scope>NUCLEOTIDE SEQUENCE</scope>
    <source>
        <strain evidence="1">MPI-CAGE-AT-0021</strain>
    </source>
</reference>
<comment type="caution">
    <text evidence="1">The sequence shown here is derived from an EMBL/GenBank/DDBJ whole genome shotgun (WGS) entry which is preliminary data.</text>
</comment>
<organism evidence="1 2">
    <name type="scientific">Dactylonectria estremocensis</name>
    <dbReference type="NCBI Taxonomy" id="1079267"/>
    <lineage>
        <taxon>Eukaryota</taxon>
        <taxon>Fungi</taxon>
        <taxon>Dikarya</taxon>
        <taxon>Ascomycota</taxon>
        <taxon>Pezizomycotina</taxon>
        <taxon>Sordariomycetes</taxon>
        <taxon>Hypocreomycetidae</taxon>
        <taxon>Hypocreales</taxon>
        <taxon>Nectriaceae</taxon>
        <taxon>Dactylonectria</taxon>
    </lineage>
</organism>
<keyword evidence="2" id="KW-1185">Reference proteome</keyword>
<dbReference type="AlphaFoldDB" id="A0A9P9IWI4"/>
<sequence length="521" mass="59972">MPTLLDLSTETLCLIFRHLCLHCQGEYSLPYSPAHDHHHPEQVPNAPSWYGATRQELASLCLVSQRIRDIAQDILYHEFVLDWGGSWRSGCYSWNGRLTSFMRTVSQRRDLADRVRSVSLSWSLLDPIGDEEARDTLKAVANARDIHLPWLWKQRSQTTSGDERYKRFLSFFLDNPKHYDDGPRSILDCNLTIYAPRRSWLTVELFSLLISLLPNVEHLRHVGLERRCLWPEMGISPASLHALGVESIPLKSLDLDCQDLTLLRMAENLETLSLHTSIIHDDAPAMPNLKTLRVTDVRLRKNSLEHLLSCCTGALHTFVYEARQPVTLDIDDVIAVVEGGDYPGSNHFQPSDAVECLRSHRKSLRTLHLDLRRRTFDDIGTEPICSLEDFTALESLFLCSMDIYNDRLDPRSDTYALVNRLPVSIESLYLAAHRKGHKVRLGRGLLGLSNVLQYRRQQLPNLQRIWCDDGERFEEALMRYRMDAADVEFGYEKWPLMADSRYPEEFFPSGSITDAERVWDL</sequence>
<dbReference type="EMBL" id="JAGMUU010000018">
    <property type="protein sequence ID" value="KAH7133294.1"/>
    <property type="molecule type" value="Genomic_DNA"/>
</dbReference>
<evidence type="ECO:0000313" key="2">
    <source>
        <dbReference type="Proteomes" id="UP000717696"/>
    </source>
</evidence>
<name>A0A9P9IWI4_9HYPO</name>
<evidence type="ECO:0000313" key="1">
    <source>
        <dbReference type="EMBL" id="KAH7133294.1"/>
    </source>
</evidence>
<protein>
    <submittedName>
        <fullName evidence="1">Uncharacterized protein</fullName>
    </submittedName>
</protein>